<evidence type="ECO:0000313" key="3">
    <source>
        <dbReference type="Proteomes" id="UP000234935"/>
    </source>
</evidence>
<dbReference type="InterPro" id="IPR038332">
    <property type="entry name" value="PPE_sf"/>
</dbReference>
<sequence length="485" mass="51840">MTSVASSTNVLTTKGTQLAADSSTLRKLVGDAKTVSDLNDLIQSGVQLAGAIISAVDGIFEGLFGFSPIDRWIKKPFSGDWDAMTTTAERWDALAANLTQTASAITEVSNVVGDGTSWSGDASNAFKKDNAALAKAMQAGVTPCREGAEGMRKLAQLAEDTFNFIMSTLQEIANLLANVLADISIPVIGQFKGAWDTHKVINAVSNLVTTVSERLEQMLATARTFANCLAHFGTAYDQSVSALSECKLTSGAPLSDSTQKMIKAAEFFTNPSIDFGDLVSGVGNGLGTMGKAAWDGLTWAGEKVGEGLDWAGNTVLDGGQFVGNGLFDGAQAGRRAVGDAMQWGNNVMYDAGQSALDWSIDRGQDIRRGLNNATTGTANFVDDRLSDFFDFVGAHGVADNLDQRSAERTAANDARNEANDRRTDQWQEENRQKSDARQDRFNMLYDSGQDAIEDFGDSVQQHANDFLDTRQGQKHEDDGGSFGGR</sequence>
<keyword evidence="3" id="KW-1185">Reference proteome</keyword>
<feature type="region of interest" description="Disordered" evidence="1">
    <location>
        <begin position="408"/>
        <end position="439"/>
    </location>
</feature>
<reference evidence="2 3" key="1">
    <citation type="submission" date="2017-07" db="EMBL/GenBank/DDBJ databases">
        <title>Bifidobacterium novel species.</title>
        <authorList>
            <person name="Lugli G.A."/>
            <person name="Milani C."/>
            <person name="Duranti S."/>
            <person name="Mangifesta M."/>
        </authorList>
    </citation>
    <scope>NUCLEOTIDE SEQUENCE [LARGE SCALE GENOMIC DNA]</scope>
    <source>
        <strain evidence="3">Goo31D</strain>
    </source>
</reference>
<dbReference type="Gene3D" id="1.20.1260.20">
    <property type="entry name" value="PPE superfamily"/>
    <property type="match status" value="1"/>
</dbReference>
<evidence type="ECO:0000256" key="1">
    <source>
        <dbReference type="SAM" id="MobiDB-lite"/>
    </source>
</evidence>
<dbReference type="OrthoDB" id="3238340at2"/>
<gene>
    <name evidence="2" type="ORF">CGZ88_0893</name>
</gene>
<accession>A0A2N5IZI0</accession>
<organism evidence="2 3">
    <name type="scientific">Bifidobacterium anseris</name>
    <dbReference type="NCBI Taxonomy" id="2020963"/>
    <lineage>
        <taxon>Bacteria</taxon>
        <taxon>Bacillati</taxon>
        <taxon>Actinomycetota</taxon>
        <taxon>Actinomycetes</taxon>
        <taxon>Bifidobacteriales</taxon>
        <taxon>Bifidobacteriaceae</taxon>
        <taxon>Bifidobacterium</taxon>
    </lineage>
</organism>
<proteinExistence type="predicted"/>
<dbReference type="RefSeq" id="WP_101671226.1">
    <property type="nucleotide sequence ID" value="NZ_NMYC01000003.1"/>
</dbReference>
<dbReference type="AlphaFoldDB" id="A0A2N5IZI0"/>
<comment type="caution">
    <text evidence="2">The sequence shown here is derived from an EMBL/GenBank/DDBJ whole genome shotgun (WGS) entry which is preliminary data.</text>
</comment>
<evidence type="ECO:0000313" key="2">
    <source>
        <dbReference type="EMBL" id="PLS27366.1"/>
    </source>
</evidence>
<dbReference type="Proteomes" id="UP000234935">
    <property type="component" value="Unassembled WGS sequence"/>
</dbReference>
<dbReference type="EMBL" id="NMYC01000003">
    <property type="protein sequence ID" value="PLS27366.1"/>
    <property type="molecule type" value="Genomic_DNA"/>
</dbReference>
<feature type="region of interest" description="Disordered" evidence="1">
    <location>
        <begin position="451"/>
        <end position="485"/>
    </location>
</feature>
<name>A0A2N5IZI0_9BIFI</name>
<feature type="compositionally biased region" description="Basic and acidic residues" evidence="1">
    <location>
        <begin position="414"/>
        <end position="439"/>
    </location>
</feature>
<protein>
    <submittedName>
        <fullName evidence="2">Uncharacterized protein</fullName>
    </submittedName>
</protein>
<feature type="compositionally biased region" description="Basic and acidic residues" evidence="1">
    <location>
        <begin position="465"/>
        <end position="478"/>
    </location>
</feature>